<dbReference type="GO" id="GO:0005634">
    <property type="term" value="C:nucleus"/>
    <property type="evidence" value="ECO:0007669"/>
    <property type="project" value="UniProtKB-SubCell"/>
</dbReference>
<accession>A0A9P7VAB8</accession>
<dbReference type="SMART" id="SM00066">
    <property type="entry name" value="GAL4"/>
    <property type="match status" value="1"/>
</dbReference>
<dbReference type="Pfam" id="PF00172">
    <property type="entry name" value="Zn_clus"/>
    <property type="match status" value="1"/>
</dbReference>
<evidence type="ECO:0000313" key="6">
    <source>
        <dbReference type="Proteomes" id="UP000790833"/>
    </source>
</evidence>
<proteinExistence type="predicted"/>
<keyword evidence="6" id="KW-1185">Reference proteome</keyword>
<feature type="domain" description="Zn(2)-C6 fungal-type" evidence="4">
    <location>
        <begin position="17"/>
        <end position="47"/>
    </location>
</feature>
<feature type="compositionally biased region" description="Low complexity" evidence="3">
    <location>
        <begin position="151"/>
        <end position="167"/>
    </location>
</feature>
<comment type="caution">
    <text evidence="5">The sequence shown here is derived from an EMBL/GenBank/DDBJ whole genome shotgun (WGS) entry which is preliminary data.</text>
</comment>
<dbReference type="AlphaFoldDB" id="A0A9P7VAB8"/>
<dbReference type="GO" id="GO:0045944">
    <property type="term" value="P:positive regulation of transcription by RNA polymerase II"/>
    <property type="evidence" value="ECO:0007669"/>
    <property type="project" value="TreeGrafter"/>
</dbReference>
<evidence type="ECO:0000256" key="3">
    <source>
        <dbReference type="SAM" id="MobiDB-lite"/>
    </source>
</evidence>
<dbReference type="GO" id="GO:0000981">
    <property type="term" value="F:DNA-binding transcription factor activity, RNA polymerase II-specific"/>
    <property type="evidence" value="ECO:0007669"/>
    <property type="project" value="InterPro"/>
</dbReference>
<protein>
    <recommendedName>
        <fullName evidence="4">Zn(2)-C6 fungal-type domain-containing protein</fullName>
    </recommendedName>
</protein>
<dbReference type="GO" id="GO:0000976">
    <property type="term" value="F:transcription cis-regulatory region binding"/>
    <property type="evidence" value="ECO:0007669"/>
    <property type="project" value="TreeGrafter"/>
</dbReference>
<dbReference type="InterPro" id="IPR001138">
    <property type="entry name" value="Zn2Cys6_DnaBD"/>
</dbReference>
<evidence type="ECO:0000256" key="1">
    <source>
        <dbReference type="ARBA" id="ARBA00004123"/>
    </source>
</evidence>
<dbReference type="Gene3D" id="4.10.240.10">
    <property type="entry name" value="Zn(2)-C6 fungal-type DNA-binding domain"/>
    <property type="match status" value="1"/>
</dbReference>
<name>A0A9P7VAB8_9ASCO</name>
<reference evidence="5" key="1">
    <citation type="submission" date="2021-03" db="EMBL/GenBank/DDBJ databases">
        <authorList>
            <person name="Palmer J.M."/>
        </authorList>
    </citation>
    <scope>NUCLEOTIDE SEQUENCE</scope>
    <source>
        <strain evidence="5">ARV_011</strain>
    </source>
</reference>
<keyword evidence="2" id="KW-0539">Nucleus</keyword>
<dbReference type="Proteomes" id="UP000790833">
    <property type="component" value="Unassembled WGS sequence"/>
</dbReference>
<evidence type="ECO:0000313" key="5">
    <source>
        <dbReference type="EMBL" id="KAG7194120.1"/>
    </source>
</evidence>
<dbReference type="OrthoDB" id="5229455at2759"/>
<dbReference type="GO" id="GO:0008270">
    <property type="term" value="F:zinc ion binding"/>
    <property type="evidence" value="ECO:0007669"/>
    <property type="project" value="InterPro"/>
</dbReference>
<feature type="region of interest" description="Disordered" evidence="3">
    <location>
        <begin position="245"/>
        <end position="266"/>
    </location>
</feature>
<dbReference type="SUPFAM" id="SSF57701">
    <property type="entry name" value="Zn2/Cys6 DNA-binding domain"/>
    <property type="match status" value="1"/>
</dbReference>
<dbReference type="PROSITE" id="PS00463">
    <property type="entry name" value="ZN2_CY6_FUNGAL_1"/>
    <property type="match status" value="1"/>
</dbReference>
<feature type="region of interest" description="Disordered" evidence="3">
    <location>
        <begin position="143"/>
        <end position="173"/>
    </location>
</feature>
<dbReference type="RefSeq" id="XP_043049667.1">
    <property type="nucleotide sequence ID" value="XM_043195494.1"/>
</dbReference>
<dbReference type="PROSITE" id="PS50048">
    <property type="entry name" value="ZN2_CY6_FUNGAL_2"/>
    <property type="match status" value="1"/>
</dbReference>
<dbReference type="InterPro" id="IPR021858">
    <property type="entry name" value="Fun_TF"/>
</dbReference>
<evidence type="ECO:0000256" key="2">
    <source>
        <dbReference type="ARBA" id="ARBA00023242"/>
    </source>
</evidence>
<dbReference type="GeneID" id="66118202"/>
<gene>
    <name evidence="5" type="ORF">KQ657_004828</name>
</gene>
<dbReference type="PANTHER" id="PTHR37534">
    <property type="entry name" value="TRANSCRIPTIONAL ACTIVATOR PROTEIN UGA3"/>
    <property type="match status" value="1"/>
</dbReference>
<dbReference type="Pfam" id="PF11951">
    <property type="entry name" value="Fungal_trans_2"/>
    <property type="match status" value="1"/>
</dbReference>
<organism evidence="5 6">
    <name type="scientific">Scheffersomyces spartinae</name>
    <dbReference type="NCBI Taxonomy" id="45513"/>
    <lineage>
        <taxon>Eukaryota</taxon>
        <taxon>Fungi</taxon>
        <taxon>Dikarya</taxon>
        <taxon>Ascomycota</taxon>
        <taxon>Saccharomycotina</taxon>
        <taxon>Pichiomycetes</taxon>
        <taxon>Debaryomycetaceae</taxon>
        <taxon>Scheffersomyces</taxon>
    </lineage>
</organism>
<evidence type="ECO:0000259" key="4">
    <source>
        <dbReference type="PROSITE" id="PS50048"/>
    </source>
</evidence>
<comment type="subcellular location">
    <subcellularLocation>
        <location evidence="1">Nucleus</location>
    </subcellularLocation>
</comment>
<dbReference type="EMBL" id="JAHMUF010000008">
    <property type="protein sequence ID" value="KAG7194120.1"/>
    <property type="molecule type" value="Genomic_DNA"/>
</dbReference>
<sequence length="839" mass="94143">MSDNAPAKKKVTRSRNGCHNCKRVKIKCDELKPICSNCIKVKAHCDYSLKLTWGGRPFKKKRDSAELNQGTKKRKQQQHVYPMNNNNNNTNKNNASTPCHLNGLQFVVQSFNGTQQGPYASPTKTIIKQEPIEWQFESPSTMTRIESEPMSSTVSTTTNTNEIPTNNELPANNDINGDIPSTPNNFFSPSGTDLLSNNLHVNFQDISHGMESLSQALEKVTGGGSLFNLANSEIFQSFISRSLDDPNVSTPAQPSPIDPATGSRSMGTGFSPRIVELDMDNYSADLAKIEECMPEEKGTLDIASPQKAPIRLFSRMPNSAGDSHCYEDDDDIIVNHNNNNNSTHHNYISDDMEVMMADDSYQIADNALNLIPPSLTPLPELLLQVPYYRHLLHFFINVGSAHLVPVPAYLYHENPFKVLLPQMAMEYPAVLTTLLAFSAKVKSSIIGKQDAPQTIVDQLLKRSCTELIKLLKNKDSSTSDATLATVMLLACYELFASIDLEKHRTHAVGARQIINARASLLSIQRSSTITADTPSSTLSSSTTDQTFTVSEGNVNFFLIRWFAYLDVIGALSATKSQKLYLTNLDEQGNYELANFICSINASEDPSEPKRDIDHIMGFDVRFLPYFSEITHLIRKRCYFVEEEGNDPSILPIDLIARALELRDNMVELYEMGEERRQVIVDEMIDKTARRRAQRRKLFVENGSPRSTKLTSLIEQNKILRATNKLFLDMGLINLYRRVLRIPRTSSIIQNLAVGIAKNMEENIVSQSPAEICTVFCSFSAACEILDPFYQQFFFDRFSKLSDMGHANAKKGLVIMQRCWRTGETWFDAAEELDIDVTLL</sequence>
<dbReference type="PANTHER" id="PTHR37534:SF43">
    <property type="entry name" value="FINGER DOMAIN PROTEIN, PUTATIVE (AFU_ORTHOLOGUE AFUA_1G01850)-RELATED"/>
    <property type="match status" value="1"/>
</dbReference>
<dbReference type="InterPro" id="IPR036864">
    <property type="entry name" value="Zn2-C6_fun-type_DNA-bd_sf"/>
</dbReference>
<dbReference type="CDD" id="cd00067">
    <property type="entry name" value="GAL4"/>
    <property type="match status" value="1"/>
</dbReference>